<dbReference type="Proteomes" id="UP000199054">
    <property type="component" value="Unassembled WGS sequence"/>
</dbReference>
<dbReference type="OrthoDB" id="7570189at2"/>
<name>A0A1H8GBI9_9RHOB</name>
<evidence type="ECO:0000313" key="1">
    <source>
        <dbReference type="EMBL" id="SEN41199.1"/>
    </source>
</evidence>
<dbReference type="RefSeq" id="WP_090611000.1">
    <property type="nucleotide sequence ID" value="NZ_CP067124.1"/>
</dbReference>
<reference evidence="1 2" key="1">
    <citation type="submission" date="2016-10" db="EMBL/GenBank/DDBJ databases">
        <authorList>
            <person name="de Groot N.N."/>
        </authorList>
    </citation>
    <scope>NUCLEOTIDE SEQUENCE [LARGE SCALE GENOMIC DNA]</scope>
    <source>
        <strain evidence="1 2">DSM 8512</strain>
    </source>
</reference>
<dbReference type="Gene3D" id="2.40.10.270">
    <property type="entry name" value="Bacteriophage SPP1 head-tail adaptor protein"/>
    <property type="match status" value="1"/>
</dbReference>
<protein>
    <submittedName>
        <fullName evidence="1">Head-tail adaptor</fullName>
    </submittedName>
</protein>
<dbReference type="STRING" id="34002.SAMN04489859_100695"/>
<evidence type="ECO:0000313" key="2">
    <source>
        <dbReference type="Proteomes" id="UP000199054"/>
    </source>
</evidence>
<dbReference type="InterPro" id="IPR008767">
    <property type="entry name" value="Phage_SPP1_head-tail_adaptor"/>
</dbReference>
<dbReference type="Pfam" id="PF05521">
    <property type="entry name" value="Phage_HCP"/>
    <property type="match status" value="1"/>
</dbReference>
<proteinExistence type="predicted"/>
<keyword evidence="2" id="KW-1185">Reference proteome</keyword>
<accession>A0A1H8GBI9</accession>
<organism evidence="1 2">
    <name type="scientific">Paracoccus alcaliphilus</name>
    <dbReference type="NCBI Taxonomy" id="34002"/>
    <lineage>
        <taxon>Bacteria</taxon>
        <taxon>Pseudomonadati</taxon>
        <taxon>Pseudomonadota</taxon>
        <taxon>Alphaproteobacteria</taxon>
        <taxon>Rhodobacterales</taxon>
        <taxon>Paracoccaceae</taxon>
        <taxon>Paracoccus</taxon>
    </lineage>
</organism>
<sequence length="112" mass="12659">MAPPVLNVRLALEHPDREGDGLGGYRIEWRHLGWLWAAMAARSGVQRQAEVSAESVVTWQITLRAVPVGDVRRPAPGQRFRLDQRLFVIEAVAEQDRAGRWLTCFAKEEELA</sequence>
<gene>
    <name evidence="1" type="ORF">SAMN04489859_100695</name>
</gene>
<dbReference type="AlphaFoldDB" id="A0A1H8GBI9"/>
<dbReference type="InterPro" id="IPR038666">
    <property type="entry name" value="SSP1_head-tail_sf"/>
</dbReference>
<dbReference type="EMBL" id="FODE01000006">
    <property type="protein sequence ID" value="SEN41199.1"/>
    <property type="molecule type" value="Genomic_DNA"/>
</dbReference>